<dbReference type="PANTHER" id="PTHR13800:SF1">
    <property type="entry name" value="TRANSIENT RECEPTOR POTENTIAL CATION CHANNEL TRPM"/>
    <property type="match status" value="1"/>
</dbReference>
<keyword evidence="2 5" id="KW-0812">Transmembrane</keyword>
<dbReference type="GO" id="GO:0005886">
    <property type="term" value="C:plasma membrane"/>
    <property type="evidence" value="ECO:0007669"/>
    <property type="project" value="TreeGrafter"/>
</dbReference>
<evidence type="ECO:0000256" key="2">
    <source>
        <dbReference type="ARBA" id="ARBA00022692"/>
    </source>
</evidence>
<feature type="transmembrane region" description="Helical" evidence="5">
    <location>
        <begin position="218"/>
        <end position="239"/>
    </location>
</feature>
<gene>
    <name evidence="7" type="ORF">TMI583_LOCUS43790</name>
</gene>
<feature type="non-terminal residue" evidence="7">
    <location>
        <position position="1"/>
    </location>
</feature>
<comment type="subcellular location">
    <subcellularLocation>
        <location evidence="1">Membrane</location>
        <topology evidence="1">Multi-pass membrane protein</topology>
    </subcellularLocation>
</comment>
<evidence type="ECO:0000256" key="4">
    <source>
        <dbReference type="ARBA" id="ARBA00023136"/>
    </source>
</evidence>
<dbReference type="Pfam" id="PF00520">
    <property type="entry name" value="Ion_trans"/>
    <property type="match status" value="1"/>
</dbReference>
<name>A0A8S2VMP8_9BILA</name>
<dbReference type="PANTHER" id="PTHR13800">
    <property type="entry name" value="TRANSIENT RECEPTOR POTENTIAL CATION CHANNEL, SUBFAMILY M, MEMBER 6"/>
    <property type="match status" value="1"/>
</dbReference>
<feature type="domain" description="Ion transport" evidence="6">
    <location>
        <begin position="89"/>
        <end position="312"/>
    </location>
</feature>
<accession>A0A8S2VMP8</accession>
<feature type="transmembrane region" description="Helical" evidence="5">
    <location>
        <begin position="151"/>
        <end position="169"/>
    </location>
</feature>
<evidence type="ECO:0000256" key="3">
    <source>
        <dbReference type="ARBA" id="ARBA00022989"/>
    </source>
</evidence>
<feature type="transmembrane region" description="Helical" evidence="5">
    <location>
        <begin position="291"/>
        <end position="312"/>
    </location>
</feature>
<proteinExistence type="predicted"/>
<feature type="transmembrane region" description="Helical" evidence="5">
    <location>
        <begin position="88"/>
        <end position="106"/>
    </location>
</feature>
<dbReference type="GO" id="GO:0005261">
    <property type="term" value="F:monoatomic cation channel activity"/>
    <property type="evidence" value="ECO:0007669"/>
    <property type="project" value="TreeGrafter"/>
</dbReference>
<evidence type="ECO:0000256" key="5">
    <source>
        <dbReference type="SAM" id="Phobius"/>
    </source>
</evidence>
<evidence type="ECO:0000313" key="8">
    <source>
        <dbReference type="Proteomes" id="UP000682733"/>
    </source>
</evidence>
<dbReference type="InterPro" id="IPR005821">
    <property type="entry name" value="Ion_trans_dom"/>
</dbReference>
<dbReference type="EMBL" id="CAJOBA010073933">
    <property type="protein sequence ID" value="CAF4407097.1"/>
    <property type="molecule type" value="Genomic_DNA"/>
</dbReference>
<protein>
    <recommendedName>
        <fullName evidence="6">Ion transport domain-containing protein</fullName>
    </recommendedName>
</protein>
<reference evidence="7" key="1">
    <citation type="submission" date="2021-02" db="EMBL/GenBank/DDBJ databases">
        <authorList>
            <person name="Nowell W R."/>
        </authorList>
    </citation>
    <scope>NUCLEOTIDE SEQUENCE</scope>
</reference>
<evidence type="ECO:0000313" key="7">
    <source>
        <dbReference type="EMBL" id="CAF4407097.1"/>
    </source>
</evidence>
<comment type="caution">
    <text evidence="7">The sequence shown here is derived from an EMBL/GenBank/DDBJ whole genome shotgun (WGS) entry which is preliminary data.</text>
</comment>
<dbReference type="InterPro" id="IPR050927">
    <property type="entry name" value="TRPM"/>
</dbReference>
<dbReference type="GO" id="GO:0030001">
    <property type="term" value="P:metal ion transport"/>
    <property type="evidence" value="ECO:0007669"/>
    <property type="project" value="TreeGrafter"/>
</dbReference>
<dbReference type="Proteomes" id="UP000682733">
    <property type="component" value="Unassembled WGS sequence"/>
</dbReference>
<evidence type="ECO:0000259" key="6">
    <source>
        <dbReference type="Pfam" id="PF00520"/>
    </source>
</evidence>
<feature type="transmembrane region" description="Helical" evidence="5">
    <location>
        <begin position="175"/>
        <end position="192"/>
    </location>
</feature>
<evidence type="ECO:0000256" key="1">
    <source>
        <dbReference type="ARBA" id="ARBA00004141"/>
    </source>
</evidence>
<organism evidence="7 8">
    <name type="scientific">Didymodactylos carnosus</name>
    <dbReference type="NCBI Taxonomy" id="1234261"/>
    <lineage>
        <taxon>Eukaryota</taxon>
        <taxon>Metazoa</taxon>
        <taxon>Spiralia</taxon>
        <taxon>Gnathifera</taxon>
        <taxon>Rotifera</taxon>
        <taxon>Eurotatoria</taxon>
        <taxon>Bdelloidea</taxon>
        <taxon>Philodinida</taxon>
        <taxon>Philodinidae</taxon>
        <taxon>Didymodactylos</taxon>
    </lineage>
</organism>
<dbReference type="AlphaFoldDB" id="A0A8S2VMP8"/>
<keyword evidence="4 5" id="KW-0472">Membrane</keyword>
<keyword evidence="3 5" id="KW-1133">Transmembrane helix</keyword>
<sequence>IYQSIFYRFLCLLRDRCQKSFKRYGCWKKIKTIETLKYTNSIGDTQPCVFYENSREQNTLMNNNADLPIMKKIYEFYNAPVTKFFQDLIFFLLFLGLFTYTVLIRTPAKPSVVEWLLMCYLSTMALDQIREILTMNATAWKIRLSVYFNDYLHLYDTLGILIFALAFGLRLTFEWRVIGRLLLCINLSYWYLRMFHFLVVSKEVGPYIHIAARNIIDLLRLIVIVIIVLMSFGVSRQAIKYPDESFTWHLVKEIFLEPYFMIYGEVYADKIDPPCNRTENPFNPSCMPGHWITPITMTVFLLVCNILLLSMLMV</sequence>